<organism evidence="4 5">
    <name type="scientific">Mizuhopecten yessoensis</name>
    <name type="common">Japanese scallop</name>
    <name type="synonym">Patinopecten yessoensis</name>
    <dbReference type="NCBI Taxonomy" id="6573"/>
    <lineage>
        <taxon>Eukaryota</taxon>
        <taxon>Metazoa</taxon>
        <taxon>Spiralia</taxon>
        <taxon>Lophotrochozoa</taxon>
        <taxon>Mollusca</taxon>
        <taxon>Bivalvia</taxon>
        <taxon>Autobranchia</taxon>
        <taxon>Pteriomorphia</taxon>
        <taxon>Pectinida</taxon>
        <taxon>Pectinoidea</taxon>
        <taxon>Pectinidae</taxon>
        <taxon>Mizuhopecten</taxon>
    </lineage>
</organism>
<dbReference type="InterPro" id="IPR031751">
    <property type="entry name" value="DUF4735"/>
</dbReference>
<feature type="region of interest" description="Disordered" evidence="1">
    <location>
        <begin position="693"/>
        <end position="719"/>
    </location>
</feature>
<keyword evidence="2" id="KW-0472">Membrane</keyword>
<keyword evidence="5" id="KW-1185">Reference proteome</keyword>
<sequence>MAAKVSAVGLFLLLLPCSLSEDRLIYIEKVVDALEKVVNYYKLNYEDLNVDGLFGLRVVEGQLNLLLREYEEQGRHHNLSSDIITRLKNMKSVSTLASNNAVEYVRRDDEEYFQKLRFVVGKPWEFSKRHKELQNQLRWHPDLYLRQRKTKLNEDVSDRCMAELMGTNSYSKRTCEISDFCIQMMTTTGLSGYGITHQLLWTVLAEQHGCGSTLNKMLTEKGLRSLEDYREEFCANNFYEMTDFINIHLHGIISPKFQDLFLEQQFVCPSLGYYQFLSYSYLDQIFVWQKPLGCYGVMERLKPEDQMGSKRSKELSDLSAEYAYDDDMENYNLNEPLNVQNINNSDPLLAKSNNQHTVNQMKGSGPVKSFDDTAFNSKNVSGFLKRVDIERQRSADIKPMVPKALVEQNSNVVIQRGNGLIGKFTPAVRNAASHSVIDTGKHLVGNVIQMNSQKVDSGVNDNNQKGPNVQGSHTKQSDLGGQRQTVDRASRTLNISNVNTYTAARNQIPNQNSALNQRIPNQSAQVIPRGGVDKTENQIGQQPRLLDLGHKGEVIRNIGRRLLAEKAMKEGCLAHKTAVAAGALVMYLRYLIDPGPMDIQRKIVDPSQHRFLMSREVSKRQANASHLNKAEVQDKRGLVGDEHLLKSFRSGLINAGHALNGNVPKLGVGEDYEDGQEPNNLLNAQLNLNNEDGDGNYYAHDGNDEDGYHEEKKEGLNDESKDKKHMLVQFENGPVVNGEGGHKDLRDGYEEDGYREDHPNNGGEDGDYDEEKALNNFKNDVNHIQIGRKPVIPKADETDYTYYDEKEQHNGYSNLNNEGEADAAESKQKVLPPAQVLEDKVESVKNEVLPAETLPHVNHGANPPNTLFFVVCCSMLLVVFFMYKFIRSRRVHIRYHPRPFVRL</sequence>
<feature type="region of interest" description="Disordered" evidence="1">
    <location>
        <begin position="733"/>
        <end position="770"/>
    </location>
</feature>
<dbReference type="PANTHER" id="PTHR33539:SF1">
    <property type="entry name" value="UPF0764 PROTEIN C16ORF89"/>
    <property type="match status" value="1"/>
</dbReference>
<reference evidence="4 5" key="1">
    <citation type="journal article" date="2017" name="Nat. Ecol. Evol.">
        <title>Scallop genome provides insights into evolution of bilaterian karyotype and development.</title>
        <authorList>
            <person name="Wang S."/>
            <person name="Zhang J."/>
            <person name="Jiao W."/>
            <person name="Li J."/>
            <person name="Xun X."/>
            <person name="Sun Y."/>
            <person name="Guo X."/>
            <person name="Huan P."/>
            <person name="Dong B."/>
            <person name="Zhang L."/>
            <person name="Hu X."/>
            <person name="Sun X."/>
            <person name="Wang J."/>
            <person name="Zhao C."/>
            <person name="Wang Y."/>
            <person name="Wang D."/>
            <person name="Huang X."/>
            <person name="Wang R."/>
            <person name="Lv J."/>
            <person name="Li Y."/>
            <person name="Zhang Z."/>
            <person name="Liu B."/>
            <person name="Lu W."/>
            <person name="Hui Y."/>
            <person name="Liang J."/>
            <person name="Zhou Z."/>
            <person name="Hou R."/>
            <person name="Li X."/>
            <person name="Liu Y."/>
            <person name="Li H."/>
            <person name="Ning X."/>
            <person name="Lin Y."/>
            <person name="Zhao L."/>
            <person name="Xing Q."/>
            <person name="Dou J."/>
            <person name="Li Y."/>
            <person name="Mao J."/>
            <person name="Guo H."/>
            <person name="Dou H."/>
            <person name="Li T."/>
            <person name="Mu C."/>
            <person name="Jiang W."/>
            <person name="Fu Q."/>
            <person name="Fu X."/>
            <person name="Miao Y."/>
            <person name="Liu J."/>
            <person name="Yu Q."/>
            <person name="Li R."/>
            <person name="Liao H."/>
            <person name="Li X."/>
            <person name="Kong Y."/>
            <person name="Jiang Z."/>
            <person name="Chourrout D."/>
            <person name="Li R."/>
            <person name="Bao Z."/>
        </authorList>
    </citation>
    <scope>NUCLEOTIDE SEQUENCE [LARGE SCALE GENOMIC DNA]</scope>
    <source>
        <strain evidence="4 5">PY_sf001</strain>
    </source>
</reference>
<accession>A0A210QD41</accession>
<dbReference type="GO" id="GO:0005829">
    <property type="term" value="C:cytosol"/>
    <property type="evidence" value="ECO:0007669"/>
    <property type="project" value="TreeGrafter"/>
</dbReference>
<dbReference type="Pfam" id="PF15882">
    <property type="entry name" value="DUF4735"/>
    <property type="match status" value="1"/>
</dbReference>
<protein>
    <submittedName>
        <fullName evidence="4">UPF0764 protein C16orf89-like</fullName>
    </submittedName>
</protein>
<keyword evidence="3" id="KW-0732">Signal</keyword>
<feature type="region of interest" description="Disordered" evidence="1">
    <location>
        <begin position="455"/>
        <end position="489"/>
    </location>
</feature>
<evidence type="ECO:0000256" key="2">
    <source>
        <dbReference type="SAM" id="Phobius"/>
    </source>
</evidence>
<name>A0A210QD41_MIZYE</name>
<comment type="caution">
    <text evidence="4">The sequence shown here is derived from an EMBL/GenBank/DDBJ whole genome shotgun (WGS) entry which is preliminary data.</text>
</comment>
<feature type="compositionally biased region" description="Polar residues" evidence="1">
    <location>
        <begin position="455"/>
        <end position="484"/>
    </location>
</feature>
<dbReference type="PANTHER" id="PTHR33539">
    <property type="entry name" value="UPF0764 PROTEIN C16ORF89"/>
    <property type="match status" value="1"/>
</dbReference>
<feature type="compositionally biased region" description="Basic and acidic residues" evidence="1">
    <location>
        <begin position="709"/>
        <end position="719"/>
    </location>
</feature>
<dbReference type="GO" id="GO:0016020">
    <property type="term" value="C:membrane"/>
    <property type="evidence" value="ECO:0007669"/>
    <property type="project" value="TreeGrafter"/>
</dbReference>
<dbReference type="AlphaFoldDB" id="A0A210QD41"/>
<dbReference type="Proteomes" id="UP000242188">
    <property type="component" value="Unassembled WGS sequence"/>
</dbReference>
<dbReference type="OrthoDB" id="5949187at2759"/>
<feature type="transmembrane region" description="Helical" evidence="2">
    <location>
        <begin position="867"/>
        <end position="886"/>
    </location>
</feature>
<evidence type="ECO:0000256" key="1">
    <source>
        <dbReference type="SAM" id="MobiDB-lite"/>
    </source>
</evidence>
<keyword evidence="2" id="KW-0812">Transmembrane</keyword>
<gene>
    <name evidence="4" type="ORF">KP79_PYT10303</name>
</gene>
<proteinExistence type="predicted"/>
<evidence type="ECO:0000313" key="5">
    <source>
        <dbReference type="Proteomes" id="UP000242188"/>
    </source>
</evidence>
<dbReference type="EMBL" id="NEDP02004116">
    <property type="protein sequence ID" value="OWF46632.1"/>
    <property type="molecule type" value="Genomic_DNA"/>
</dbReference>
<evidence type="ECO:0000313" key="4">
    <source>
        <dbReference type="EMBL" id="OWF46632.1"/>
    </source>
</evidence>
<evidence type="ECO:0000256" key="3">
    <source>
        <dbReference type="SAM" id="SignalP"/>
    </source>
</evidence>
<dbReference type="STRING" id="6573.A0A210QD41"/>
<feature type="signal peptide" evidence="3">
    <location>
        <begin position="1"/>
        <end position="20"/>
    </location>
</feature>
<keyword evidence="2" id="KW-1133">Transmembrane helix</keyword>
<feature type="chain" id="PRO_5013210752" evidence="3">
    <location>
        <begin position="21"/>
        <end position="903"/>
    </location>
</feature>
<feature type="region of interest" description="Disordered" evidence="1">
    <location>
        <begin position="809"/>
        <end position="828"/>
    </location>
</feature>